<organism evidence="3 4">
    <name type="scientific">Daldinia eschscholtzii</name>
    <dbReference type="NCBI Taxonomy" id="292717"/>
    <lineage>
        <taxon>Eukaryota</taxon>
        <taxon>Fungi</taxon>
        <taxon>Dikarya</taxon>
        <taxon>Ascomycota</taxon>
        <taxon>Pezizomycotina</taxon>
        <taxon>Sordariomycetes</taxon>
        <taxon>Xylariomycetidae</taxon>
        <taxon>Xylariales</taxon>
        <taxon>Hypoxylaceae</taxon>
        <taxon>Daldinia</taxon>
    </lineage>
</organism>
<evidence type="ECO:0000256" key="1">
    <source>
        <dbReference type="SAM" id="MobiDB-lite"/>
    </source>
</evidence>
<protein>
    <submittedName>
        <fullName evidence="3">Uncharacterized protein</fullName>
    </submittedName>
</protein>
<dbReference type="AlphaFoldDB" id="A0AAX6MRA2"/>
<feature type="transmembrane region" description="Helical" evidence="2">
    <location>
        <begin position="233"/>
        <end position="254"/>
    </location>
</feature>
<dbReference type="EMBL" id="JBANMG010000004">
    <property type="protein sequence ID" value="KAK6954702.1"/>
    <property type="molecule type" value="Genomic_DNA"/>
</dbReference>
<dbReference type="InterPro" id="IPR046536">
    <property type="entry name" value="DUF6601"/>
</dbReference>
<keyword evidence="4" id="KW-1185">Reference proteome</keyword>
<evidence type="ECO:0000256" key="2">
    <source>
        <dbReference type="SAM" id="Phobius"/>
    </source>
</evidence>
<name>A0AAX6MRA2_9PEZI</name>
<comment type="caution">
    <text evidence="3">The sequence shown here is derived from an EMBL/GenBank/DDBJ whole genome shotgun (WGS) entry which is preliminary data.</text>
</comment>
<dbReference type="Pfam" id="PF20246">
    <property type="entry name" value="DUF6601"/>
    <property type="match status" value="1"/>
</dbReference>
<gene>
    <name evidence="3" type="ORF">Daesc_004670</name>
</gene>
<dbReference type="PANTHER" id="PTHR34414">
    <property type="entry name" value="HET DOMAIN-CONTAINING PROTEIN-RELATED"/>
    <property type="match status" value="1"/>
</dbReference>
<keyword evidence="2" id="KW-0812">Transmembrane</keyword>
<feature type="region of interest" description="Disordered" evidence="1">
    <location>
        <begin position="323"/>
        <end position="344"/>
    </location>
</feature>
<sequence length="344" mass="39537">MGSSSVPFTTRVLRSKEEPKALLQISDFTALLPASHRADDNIVVPPLDTTFLRRELLVDRLDDIQDWLWICGRPMPPRPLHHQILLSREIAISENPELHLVWSKNRIFLKPIPLYLFEPEFWATHIVHDHKLAKCARGYLFSYTALIAYQSDFRIAQEKGLLPTNIAWEGWQNLSKEVLEGHDYASVNPRYWYGELRLSRLNKVYRIRKGFILRGYSKVAAHTVYGDLIRDNFAALATILGYVVIVLTAMQVGLGVERLQEDETFQNASYGFTVFSIIAPLAAGIGIFLVVLVVFVSNWIVTKDYEVKRFQVMGVEPLWREDKGKSKARRSKDETLTLSHEREV</sequence>
<proteinExistence type="predicted"/>
<dbReference type="PANTHER" id="PTHR34414:SF1">
    <property type="entry name" value="SUBTILISIN-LIKE SERINE PROTEASE"/>
    <property type="match status" value="1"/>
</dbReference>
<evidence type="ECO:0000313" key="4">
    <source>
        <dbReference type="Proteomes" id="UP001369815"/>
    </source>
</evidence>
<keyword evidence="2" id="KW-1133">Transmembrane helix</keyword>
<reference evidence="3 4" key="1">
    <citation type="journal article" date="2024" name="Front Chem Biol">
        <title>Unveiling the potential of Daldinia eschscholtzii MFLUCC 19-0629 through bioactivity and bioinformatics studies for enhanced sustainable agriculture production.</title>
        <authorList>
            <person name="Brooks S."/>
            <person name="Weaver J.A."/>
            <person name="Klomchit A."/>
            <person name="Alharthi S.A."/>
            <person name="Onlamun T."/>
            <person name="Nurani R."/>
            <person name="Vong T.K."/>
            <person name="Alberti F."/>
            <person name="Greco C."/>
        </authorList>
    </citation>
    <scope>NUCLEOTIDE SEQUENCE [LARGE SCALE GENOMIC DNA]</scope>
    <source>
        <strain evidence="3">MFLUCC 19-0629</strain>
    </source>
</reference>
<evidence type="ECO:0000313" key="3">
    <source>
        <dbReference type="EMBL" id="KAK6954702.1"/>
    </source>
</evidence>
<dbReference type="Proteomes" id="UP001369815">
    <property type="component" value="Unassembled WGS sequence"/>
</dbReference>
<accession>A0AAX6MRA2</accession>
<feature type="transmembrane region" description="Helical" evidence="2">
    <location>
        <begin position="274"/>
        <end position="301"/>
    </location>
</feature>
<keyword evidence="2" id="KW-0472">Membrane</keyword>